<evidence type="ECO:0000313" key="2">
    <source>
        <dbReference type="Proteomes" id="UP000198992"/>
    </source>
</evidence>
<gene>
    <name evidence="1" type="ORF">SAMN05444164_3414</name>
</gene>
<dbReference type="AlphaFoldDB" id="A0A1H4XA41"/>
<proteinExistence type="predicted"/>
<sequence length="142" mass="15690">MFSTSAMALLLDITREQKMSGTATNFGDYEAITKVVQHYLDGAKSGKGSDMKPAFHKDATIFGYVGSDLFAGPIQGLFDWNDSNGAATGIQARFSEIDIVGTIANVRLEIDNWKGSRFTDMFTLLKTDGKWQIMNKVFHLHS</sequence>
<dbReference type="Gene3D" id="3.10.450.50">
    <property type="match status" value="1"/>
</dbReference>
<dbReference type="Proteomes" id="UP000198992">
    <property type="component" value="Unassembled WGS sequence"/>
</dbReference>
<dbReference type="Pfam" id="PF12893">
    <property type="entry name" value="Lumazine_bd_2"/>
    <property type="match status" value="1"/>
</dbReference>
<name>A0A1H4XA41_9BRAD</name>
<reference evidence="1 2" key="1">
    <citation type="submission" date="2016-10" db="EMBL/GenBank/DDBJ databases">
        <authorList>
            <person name="de Groot N.N."/>
        </authorList>
    </citation>
    <scope>NUCLEOTIDE SEQUENCE [LARGE SCALE GENOMIC DNA]</scope>
    <source>
        <strain evidence="1 2">MT12</strain>
    </source>
</reference>
<dbReference type="EMBL" id="FNTH01000001">
    <property type="protein sequence ID" value="SED01564.1"/>
    <property type="molecule type" value="Genomic_DNA"/>
</dbReference>
<accession>A0A1H4XA41</accession>
<dbReference type="InterPro" id="IPR039437">
    <property type="entry name" value="FrzH/put_lumazine-bd"/>
</dbReference>
<dbReference type="InterPro" id="IPR032710">
    <property type="entry name" value="NTF2-like_dom_sf"/>
</dbReference>
<protein>
    <submittedName>
        <fullName evidence="1">Putative lumazine-binding</fullName>
    </submittedName>
</protein>
<evidence type="ECO:0000313" key="1">
    <source>
        <dbReference type="EMBL" id="SED01564.1"/>
    </source>
</evidence>
<dbReference type="SUPFAM" id="SSF54427">
    <property type="entry name" value="NTF2-like"/>
    <property type="match status" value="1"/>
</dbReference>
<organism evidence="1 2">
    <name type="scientific">Bradyrhizobium erythrophlei</name>
    <dbReference type="NCBI Taxonomy" id="1437360"/>
    <lineage>
        <taxon>Bacteria</taxon>
        <taxon>Pseudomonadati</taxon>
        <taxon>Pseudomonadota</taxon>
        <taxon>Alphaproteobacteria</taxon>
        <taxon>Hyphomicrobiales</taxon>
        <taxon>Nitrobacteraceae</taxon>
        <taxon>Bradyrhizobium</taxon>
    </lineage>
</organism>